<dbReference type="PANTHER" id="PTHR30336:SF20">
    <property type="entry name" value="DUF218 DOMAIN-CONTAINING PROTEIN"/>
    <property type="match status" value="1"/>
</dbReference>
<dbReference type="Pfam" id="PF02698">
    <property type="entry name" value="DUF218"/>
    <property type="match status" value="1"/>
</dbReference>
<sequence length="206" mass="22752">MFLFKFAWKFISFLLLVVLVIPLWAMGKTWYTAQNEIIRKADAIVVMGAAQLDGRPGEVLEARLKESLRIYEKGFATKIYTLGAGAPGDRFTEAAASRSYLISKGVRAKSVTAVAKGRDTFRSIEALSKVDGVKSIKEIIIVTDPYHCLRSMTMASDFGFNATCSPTRVGIASLEEAGFRYLLRESGAYLAYLTLGRRGIHISDHV</sequence>
<dbReference type="CDD" id="cd06259">
    <property type="entry name" value="YdcF-like"/>
    <property type="match status" value="1"/>
</dbReference>
<proteinExistence type="predicted"/>
<evidence type="ECO:0000259" key="1">
    <source>
        <dbReference type="Pfam" id="PF02698"/>
    </source>
</evidence>
<dbReference type="EMBL" id="LIAT01000290">
    <property type="protein sequence ID" value="KRO43275.1"/>
    <property type="molecule type" value="Genomic_DNA"/>
</dbReference>
<feature type="domain" description="DUF218" evidence="1">
    <location>
        <begin position="42"/>
        <end position="173"/>
    </location>
</feature>
<name>A0A0R2Q270_9ACTN</name>
<accession>A0A0R2Q270</accession>
<dbReference type="InterPro" id="IPR051599">
    <property type="entry name" value="Cell_Envelope_Assoc"/>
</dbReference>
<evidence type="ECO:0000313" key="3">
    <source>
        <dbReference type="Proteomes" id="UP000054212"/>
    </source>
</evidence>
<dbReference type="PANTHER" id="PTHR30336">
    <property type="entry name" value="INNER MEMBRANE PROTEIN, PROBABLE PERMEASE"/>
    <property type="match status" value="1"/>
</dbReference>
<feature type="non-terminal residue" evidence="2">
    <location>
        <position position="206"/>
    </location>
</feature>
<dbReference type="InterPro" id="IPR003848">
    <property type="entry name" value="DUF218"/>
</dbReference>
<reference evidence="2 3" key="1">
    <citation type="submission" date="2015-10" db="EMBL/GenBank/DDBJ databases">
        <title>Metagenome-Assembled Genomes uncover a global brackish microbiome.</title>
        <authorList>
            <person name="Hugerth L.W."/>
            <person name="Larsson J."/>
            <person name="Alneberg J."/>
            <person name="Lindh M.V."/>
            <person name="Legrand C."/>
            <person name="Pinhassi J."/>
            <person name="Andersson A.F."/>
        </authorList>
    </citation>
    <scope>NUCLEOTIDE SEQUENCE [LARGE SCALE GENOMIC DNA]</scope>
    <source>
        <strain evidence="2">BACL2 MAG-120813-bin23</strain>
    </source>
</reference>
<dbReference type="AlphaFoldDB" id="A0A0R2Q270"/>
<evidence type="ECO:0000313" key="2">
    <source>
        <dbReference type="EMBL" id="KRO43275.1"/>
    </source>
</evidence>
<comment type="caution">
    <text evidence="2">The sequence shown here is derived from an EMBL/GenBank/DDBJ whole genome shotgun (WGS) entry which is preliminary data.</text>
</comment>
<dbReference type="Proteomes" id="UP000054212">
    <property type="component" value="Unassembled WGS sequence"/>
</dbReference>
<organism evidence="2 3">
    <name type="scientific">Actinobacteria bacterium BACL2 MAG-120813-bin23</name>
    <dbReference type="NCBI Taxonomy" id="1655569"/>
    <lineage>
        <taxon>Bacteria</taxon>
        <taxon>Bacillati</taxon>
        <taxon>Actinomycetota</taxon>
        <taxon>Actinomycetes</taxon>
        <taxon>Actinomycetes incertae sedis</taxon>
        <taxon>ac1 cluster</taxon>
    </lineage>
</organism>
<protein>
    <recommendedName>
        <fullName evidence="1">DUF218 domain-containing protein</fullName>
    </recommendedName>
</protein>
<dbReference type="GO" id="GO:0005886">
    <property type="term" value="C:plasma membrane"/>
    <property type="evidence" value="ECO:0007669"/>
    <property type="project" value="TreeGrafter"/>
</dbReference>
<gene>
    <name evidence="2" type="ORF">ABR61_06115</name>
</gene>